<dbReference type="InterPro" id="IPR002898">
    <property type="entry name" value="MotA_ExbB_proton_chnl"/>
</dbReference>
<name>A0A1G6IP66_9BACT</name>
<dbReference type="GO" id="GO:0005886">
    <property type="term" value="C:plasma membrane"/>
    <property type="evidence" value="ECO:0007669"/>
    <property type="project" value="UniProtKB-SubCell"/>
</dbReference>
<evidence type="ECO:0000256" key="7">
    <source>
        <dbReference type="ARBA" id="ARBA00022779"/>
    </source>
</evidence>
<sequence>MNVIGVVLTIAAILTGFVLGGGKPLVLIQVSEYIVLFGGAAGILVASTTPSIMKDAIKVIVGFAKPNPFNKKVYLELLLFIYNLSVKVRKDGILSLEAIVDKPEESPIMQSNTFLLKNKEIREFVIDAIRNIVTGIEIEKLDEMLDSNIEVVEKEISVAPKMVAKIAESMPGMGIVAAVMGVILTMGALGGSILEVGHHVAGALTGTFLGLLLCYVVIGPMATVQELKNEDFVGYLKSLKVGIISIAKGDAPIIAMESVRQTVPPVYRTEFDEVEKLAKERR</sequence>
<evidence type="ECO:0000256" key="8">
    <source>
        <dbReference type="ARBA" id="ARBA00022781"/>
    </source>
</evidence>
<dbReference type="InterPro" id="IPR047055">
    <property type="entry name" value="MotA-like"/>
</dbReference>
<accession>A0A1G6IP66</accession>
<dbReference type="GO" id="GO:0006935">
    <property type="term" value="P:chemotaxis"/>
    <property type="evidence" value="ECO:0007669"/>
    <property type="project" value="UniProtKB-KW"/>
</dbReference>
<dbReference type="PROSITE" id="PS01307">
    <property type="entry name" value="MOTA"/>
    <property type="match status" value="1"/>
</dbReference>
<keyword evidence="9 12" id="KW-1133">Transmembrane helix</keyword>
<feature type="transmembrane region" description="Helical" evidence="12">
    <location>
        <begin position="200"/>
        <end position="218"/>
    </location>
</feature>
<keyword evidence="11 12" id="KW-0472">Membrane</keyword>
<evidence type="ECO:0000256" key="9">
    <source>
        <dbReference type="ARBA" id="ARBA00022989"/>
    </source>
</evidence>
<dbReference type="InterPro" id="IPR046786">
    <property type="entry name" value="MotA_N"/>
</dbReference>
<evidence type="ECO:0000256" key="5">
    <source>
        <dbReference type="ARBA" id="ARBA00022500"/>
    </source>
</evidence>
<keyword evidence="4" id="KW-1003">Cell membrane</keyword>
<evidence type="ECO:0000256" key="12">
    <source>
        <dbReference type="SAM" id="Phobius"/>
    </source>
</evidence>
<keyword evidence="5" id="KW-0145">Chemotaxis</keyword>
<evidence type="ECO:0000256" key="11">
    <source>
        <dbReference type="ARBA" id="ARBA00023136"/>
    </source>
</evidence>
<dbReference type="InterPro" id="IPR000540">
    <property type="entry name" value="Flag_MotA_CS"/>
</dbReference>
<evidence type="ECO:0000256" key="4">
    <source>
        <dbReference type="ARBA" id="ARBA00022475"/>
    </source>
</evidence>
<evidence type="ECO:0000256" key="10">
    <source>
        <dbReference type="ARBA" id="ARBA00023065"/>
    </source>
</evidence>
<dbReference type="PANTHER" id="PTHR30433:SF4">
    <property type="entry name" value="MOTILITY PROTEIN A"/>
    <property type="match status" value="1"/>
</dbReference>
<proteinExistence type="inferred from homology"/>
<dbReference type="RefSeq" id="WP_025392723.1">
    <property type="nucleotide sequence ID" value="NZ_FMYU01000002.1"/>
</dbReference>
<keyword evidence="10" id="KW-0406">Ion transport</keyword>
<gene>
    <name evidence="15" type="ORF">SAMN05660835_00282</name>
</gene>
<dbReference type="AlphaFoldDB" id="A0A1G6IP66"/>
<keyword evidence="6 12" id="KW-0812">Transmembrane</keyword>
<evidence type="ECO:0000256" key="1">
    <source>
        <dbReference type="ARBA" id="ARBA00004429"/>
    </source>
</evidence>
<keyword evidence="16" id="KW-1185">Reference proteome</keyword>
<evidence type="ECO:0000313" key="16">
    <source>
        <dbReference type="Proteomes" id="UP000199411"/>
    </source>
</evidence>
<dbReference type="EMBL" id="FMYU01000002">
    <property type="protein sequence ID" value="SDC08352.1"/>
    <property type="molecule type" value="Genomic_DNA"/>
</dbReference>
<dbReference type="Proteomes" id="UP000199411">
    <property type="component" value="Unassembled WGS sequence"/>
</dbReference>
<feature type="transmembrane region" description="Helical" evidence="12">
    <location>
        <begin position="30"/>
        <end position="48"/>
    </location>
</feature>
<dbReference type="GO" id="GO:0071978">
    <property type="term" value="P:bacterial-type flagellum-dependent swarming motility"/>
    <property type="evidence" value="ECO:0007669"/>
    <property type="project" value="InterPro"/>
</dbReference>
<comment type="similarity">
    <text evidence="2">Belongs to the MotA family.</text>
</comment>
<reference evidence="16" key="1">
    <citation type="submission" date="2016-10" db="EMBL/GenBank/DDBJ databases">
        <authorList>
            <person name="Varghese N."/>
            <person name="Submissions S."/>
        </authorList>
    </citation>
    <scope>NUCLEOTIDE SEQUENCE [LARGE SCALE GENOMIC DNA]</scope>
    <source>
        <strain evidence="16">DSM 8415</strain>
    </source>
</reference>
<protein>
    <submittedName>
        <fullName evidence="15">Chemotaxis protein MotA</fullName>
    </submittedName>
</protein>
<feature type="transmembrane region" description="Helical" evidence="12">
    <location>
        <begin position="172"/>
        <end position="194"/>
    </location>
</feature>
<keyword evidence="7" id="KW-0283">Flagellar rotation</keyword>
<evidence type="ECO:0000256" key="6">
    <source>
        <dbReference type="ARBA" id="ARBA00022692"/>
    </source>
</evidence>
<evidence type="ECO:0000256" key="3">
    <source>
        <dbReference type="ARBA" id="ARBA00022448"/>
    </source>
</evidence>
<keyword evidence="8" id="KW-0375">Hydrogen ion transport</keyword>
<evidence type="ECO:0000259" key="13">
    <source>
        <dbReference type="Pfam" id="PF01618"/>
    </source>
</evidence>
<comment type="subcellular location">
    <subcellularLocation>
        <location evidence="1">Cell inner membrane</location>
        <topology evidence="1">Multi-pass membrane protein</topology>
    </subcellularLocation>
</comment>
<feature type="domain" description="Motility protein A N-terminal" evidence="14">
    <location>
        <begin position="3"/>
        <end position="92"/>
    </location>
</feature>
<dbReference type="Pfam" id="PF01618">
    <property type="entry name" value="MotA_ExbB"/>
    <property type="match status" value="1"/>
</dbReference>
<dbReference type="Pfam" id="PF20560">
    <property type="entry name" value="MotA_N"/>
    <property type="match status" value="1"/>
</dbReference>
<organism evidence="15 16">
    <name type="scientific">Desulfurella multipotens</name>
    <dbReference type="NCBI Taxonomy" id="79269"/>
    <lineage>
        <taxon>Bacteria</taxon>
        <taxon>Pseudomonadati</taxon>
        <taxon>Campylobacterota</taxon>
        <taxon>Desulfurellia</taxon>
        <taxon>Desulfurellales</taxon>
        <taxon>Desulfurellaceae</taxon>
        <taxon>Desulfurella</taxon>
    </lineage>
</organism>
<evidence type="ECO:0000259" key="14">
    <source>
        <dbReference type="Pfam" id="PF20560"/>
    </source>
</evidence>
<evidence type="ECO:0000313" key="15">
    <source>
        <dbReference type="EMBL" id="SDC08352.1"/>
    </source>
</evidence>
<evidence type="ECO:0000256" key="2">
    <source>
        <dbReference type="ARBA" id="ARBA00008038"/>
    </source>
</evidence>
<dbReference type="OrthoDB" id="9782603at2"/>
<feature type="domain" description="MotA/TolQ/ExbB proton channel" evidence="13">
    <location>
        <begin position="118"/>
        <end position="233"/>
    </location>
</feature>
<dbReference type="GO" id="GO:1902600">
    <property type="term" value="P:proton transmembrane transport"/>
    <property type="evidence" value="ECO:0007669"/>
    <property type="project" value="UniProtKB-KW"/>
</dbReference>
<keyword evidence="3" id="KW-0813">Transport</keyword>
<dbReference type="PANTHER" id="PTHR30433">
    <property type="entry name" value="CHEMOTAXIS PROTEIN MOTA"/>
    <property type="match status" value="1"/>
</dbReference>